<reference evidence="1 2" key="1">
    <citation type="submission" date="2016-01" db="EMBL/GenBank/DDBJ databases">
        <authorList>
            <person name="Oliw E.H."/>
        </authorList>
    </citation>
    <scope>NUCLEOTIDE SEQUENCE [LARGE SCALE GENOMIC DNA]</scope>
    <source>
        <strain evidence="1 2">DY10</strain>
    </source>
</reference>
<organism evidence="1 2">
    <name type="scientific">Spirosoma montaniterrae</name>
    <dbReference type="NCBI Taxonomy" id="1178516"/>
    <lineage>
        <taxon>Bacteria</taxon>
        <taxon>Pseudomonadati</taxon>
        <taxon>Bacteroidota</taxon>
        <taxon>Cytophagia</taxon>
        <taxon>Cytophagales</taxon>
        <taxon>Cytophagaceae</taxon>
        <taxon>Spirosoma</taxon>
    </lineage>
</organism>
<dbReference type="AlphaFoldDB" id="A0A1P9WSB8"/>
<dbReference type="KEGG" id="smon:AWR27_02270"/>
<accession>A0A1P9WSB8</accession>
<dbReference type="RefSeq" id="WP_077129690.1">
    <property type="nucleotide sequence ID" value="NZ_CP014263.1"/>
</dbReference>
<sequence length="371" mass="42092">MRQFTEGYLSLYRLSSDAVYRHTPQKHQYLILPVQMLASLYFIPLTHEEGHRSVLTNLSIGSVSDPLFKRGVAKVVGVTDLTLQHLRDTNLPEYIRLHTAGLESDYMLTKREQQLVAFGQEKLKNVIGDFYPRRLGIAFYFISSAFSTKNHIEAEEGNELERDIVGDDIRGAVRHLHRPTDSFYRYTNYADLLPNERKYIRKVGFWSLLNIANPMLFGKSTFAMTQNLSMSFGLGYILVPFGTMAEENIWISYRNNNNISLCVRQYSNQRNTFWGAELALFDKLIGRHCAVSGSVQGWKQPQDLSFTTNKGTLGGAAMLRLGYRMYGKTSSPFQWLSVDGNVRVKTEGFIPEDPSLKSATNLAIGISVCPN</sequence>
<name>A0A1P9WSB8_9BACT</name>
<protein>
    <submittedName>
        <fullName evidence="1">Uncharacterized protein</fullName>
    </submittedName>
</protein>
<evidence type="ECO:0000313" key="2">
    <source>
        <dbReference type="Proteomes" id="UP000187941"/>
    </source>
</evidence>
<dbReference type="OrthoDB" id="9553486at2"/>
<proteinExistence type="predicted"/>
<dbReference type="STRING" id="1178516.AWR27_02270"/>
<keyword evidence="2" id="KW-1185">Reference proteome</keyword>
<dbReference type="EMBL" id="CP014263">
    <property type="protein sequence ID" value="AQG78268.1"/>
    <property type="molecule type" value="Genomic_DNA"/>
</dbReference>
<gene>
    <name evidence="1" type="ORF">AWR27_02270</name>
</gene>
<dbReference type="Proteomes" id="UP000187941">
    <property type="component" value="Chromosome"/>
</dbReference>
<evidence type="ECO:0000313" key="1">
    <source>
        <dbReference type="EMBL" id="AQG78268.1"/>
    </source>
</evidence>